<proteinExistence type="predicted"/>
<dbReference type="CDD" id="cd00093">
    <property type="entry name" value="HTH_XRE"/>
    <property type="match status" value="1"/>
</dbReference>
<reference evidence="1 2" key="1">
    <citation type="submission" date="2019-11" db="EMBL/GenBank/DDBJ databases">
        <title>Bacillus idriensis genome.</title>
        <authorList>
            <person name="Konopka E.N."/>
            <person name="Newman J.D."/>
        </authorList>
    </citation>
    <scope>NUCLEOTIDE SEQUENCE [LARGE SCALE GENOMIC DNA]</scope>
    <source>
        <strain evidence="1 2">DSM 19097</strain>
    </source>
</reference>
<sequence length="411" mass="47290">MDYVRKDIFDSIEDRDDLDQKTIAIELGITERYLTKFKTGEGNLSFRKLMKIAFIIAPNNPHEKISEWCLHFDSVELIKNSFEYAAITRNTSLLENLLSTHKDCDRKIKECVDVYTFISNYMKNGFQKTNIKAEIKKIKNIKDECLLILLDIYRCIDSYLNRKFTTLPDTAECIEERISELSADRNLFIKECFIHRLSEILSHTYMHLNNLPKARHYSWIIINAQISPKIMSDGYYVLSHTYINSDPEKSLLYITESLKCMQATGVSYLIEFAEYNVDWIRLLLNKKLPENCDSSLKAVEAVKNGTMTAKEAEEVVRKSGDDDLISYFLTISCENTTQVYTRFSSYISSADMFYASIAVAEMIRRGENSELAHSLRGLVFNPNNNLGDDLFEETFISSFNGGSIGVRNLCA</sequence>
<dbReference type="NCBIfam" id="NF038310">
    <property type="entry name" value="lysogeny_AimR"/>
    <property type="match status" value="1"/>
</dbReference>
<evidence type="ECO:0000313" key="1">
    <source>
        <dbReference type="EMBL" id="MRX54652.1"/>
    </source>
</evidence>
<organism evidence="1 2">
    <name type="scientific">Metabacillus idriensis</name>
    <dbReference type="NCBI Taxonomy" id="324768"/>
    <lineage>
        <taxon>Bacteria</taxon>
        <taxon>Bacillati</taxon>
        <taxon>Bacillota</taxon>
        <taxon>Bacilli</taxon>
        <taxon>Bacillales</taxon>
        <taxon>Bacillaceae</taxon>
        <taxon>Metabacillus</taxon>
    </lineage>
</organism>
<dbReference type="InterPro" id="IPR047705">
    <property type="entry name" value="AimR-like"/>
</dbReference>
<dbReference type="EMBL" id="WKKF01000002">
    <property type="protein sequence ID" value="MRX54652.1"/>
    <property type="molecule type" value="Genomic_DNA"/>
</dbReference>
<name>A0A6I2MBI8_9BACI</name>
<dbReference type="Proteomes" id="UP000441585">
    <property type="component" value="Unassembled WGS sequence"/>
</dbReference>
<dbReference type="AlphaFoldDB" id="A0A6I2MBI8"/>
<gene>
    <name evidence="1" type="ORF">GJU41_11780</name>
</gene>
<dbReference type="InterPro" id="IPR001387">
    <property type="entry name" value="Cro/C1-type_HTH"/>
</dbReference>
<accession>A0A6I2MBI8</accession>
<evidence type="ECO:0000313" key="2">
    <source>
        <dbReference type="Proteomes" id="UP000441585"/>
    </source>
</evidence>
<dbReference type="Pfam" id="PF22871">
    <property type="entry name" value="AimR"/>
    <property type="match status" value="1"/>
</dbReference>
<dbReference type="RefSeq" id="WP_154318669.1">
    <property type="nucleotide sequence ID" value="NZ_CAJGAA010000002.1"/>
</dbReference>
<protein>
    <submittedName>
        <fullName evidence="1">Uncharacterized protein</fullName>
    </submittedName>
</protein>
<comment type="caution">
    <text evidence="1">The sequence shown here is derived from an EMBL/GenBank/DDBJ whole genome shotgun (WGS) entry which is preliminary data.</text>
</comment>
<keyword evidence="2" id="KW-1185">Reference proteome</keyword>